<feature type="transmembrane region" description="Helical" evidence="8">
    <location>
        <begin position="261"/>
        <end position="281"/>
    </location>
</feature>
<dbReference type="OrthoDB" id="10049706at2759"/>
<evidence type="ECO:0000256" key="4">
    <source>
        <dbReference type="ARBA" id="ARBA00023040"/>
    </source>
</evidence>
<keyword evidence="11" id="KW-1185">Reference proteome</keyword>
<dbReference type="PANTHER" id="PTHR45695">
    <property type="entry name" value="LEUCOKININ RECEPTOR-RELATED"/>
    <property type="match status" value="1"/>
</dbReference>
<evidence type="ECO:0000313" key="10">
    <source>
        <dbReference type="EnsemblMetazoa" id="XP_785425"/>
    </source>
</evidence>
<keyword evidence="7" id="KW-0807">Transducer</keyword>
<proteinExistence type="predicted"/>
<dbReference type="InterPro" id="IPR000276">
    <property type="entry name" value="GPCR_Rhodpsn"/>
</dbReference>
<evidence type="ECO:0000256" key="3">
    <source>
        <dbReference type="ARBA" id="ARBA00022989"/>
    </source>
</evidence>
<feature type="transmembrane region" description="Helical" evidence="8">
    <location>
        <begin position="216"/>
        <end position="240"/>
    </location>
</feature>
<evidence type="ECO:0000256" key="8">
    <source>
        <dbReference type="SAM" id="Phobius"/>
    </source>
</evidence>
<keyword evidence="6" id="KW-0675">Receptor</keyword>
<accession>A0A7M7RBT9</accession>
<feature type="transmembrane region" description="Helical" evidence="8">
    <location>
        <begin position="50"/>
        <end position="72"/>
    </location>
</feature>
<dbReference type="GO" id="GO:0005886">
    <property type="term" value="C:plasma membrane"/>
    <property type="evidence" value="ECO:0000318"/>
    <property type="project" value="GO_Central"/>
</dbReference>
<dbReference type="GO" id="GO:0008188">
    <property type="term" value="F:neuropeptide receptor activity"/>
    <property type="evidence" value="ECO:0000318"/>
    <property type="project" value="GO_Central"/>
</dbReference>
<reference evidence="11" key="1">
    <citation type="submission" date="2015-02" db="EMBL/GenBank/DDBJ databases">
        <title>Genome sequencing for Strongylocentrotus purpuratus.</title>
        <authorList>
            <person name="Murali S."/>
            <person name="Liu Y."/>
            <person name="Vee V."/>
            <person name="English A."/>
            <person name="Wang M."/>
            <person name="Skinner E."/>
            <person name="Han Y."/>
            <person name="Muzny D.M."/>
            <person name="Worley K.C."/>
            <person name="Gibbs R.A."/>
        </authorList>
    </citation>
    <scope>NUCLEOTIDE SEQUENCE</scope>
</reference>
<sequence>MDAVSYSRVGSTAFPMSPGNQFNVALGNYSDGNYTDHDIPPLMFRDYFEMFVLVVIGICGVVGNGTLIYSVLMNKDMRSVPNVLIANVAVGDLLVLSFSVPLTVLSYIQDDFPLGATMCKVQAFIPIVSEGVSVFTFTALSFDRYNAIVRPIQRRRSPVVRRTCVVAVCIWVVAVCLGIPSMFLAFLSYEMKPYVLCFILPHFTLQARIHEVTRCLLMYVIPLTIITCYYCLIAIQLFQSSRDMPGEGHQESKQARARRRLAKAVLVLVFIFGICWFPHFMRR</sequence>
<evidence type="ECO:0000256" key="5">
    <source>
        <dbReference type="ARBA" id="ARBA00023136"/>
    </source>
</evidence>
<protein>
    <recommendedName>
        <fullName evidence="9">G-protein coupled receptors family 1 profile domain-containing protein</fullName>
    </recommendedName>
</protein>
<dbReference type="GeneID" id="580260"/>
<feature type="transmembrane region" description="Helical" evidence="8">
    <location>
        <begin position="123"/>
        <end position="142"/>
    </location>
</feature>
<feature type="transmembrane region" description="Helical" evidence="8">
    <location>
        <begin position="163"/>
        <end position="186"/>
    </location>
</feature>
<evidence type="ECO:0000256" key="7">
    <source>
        <dbReference type="ARBA" id="ARBA00023224"/>
    </source>
</evidence>
<dbReference type="PROSITE" id="PS50262">
    <property type="entry name" value="G_PROTEIN_RECEP_F1_2"/>
    <property type="match status" value="1"/>
</dbReference>
<dbReference type="OMA" id="MSNSAMR"/>
<dbReference type="Pfam" id="PF00001">
    <property type="entry name" value="7tm_1"/>
    <property type="match status" value="1"/>
</dbReference>
<evidence type="ECO:0000256" key="2">
    <source>
        <dbReference type="ARBA" id="ARBA00022692"/>
    </source>
</evidence>
<dbReference type="EnsemblMetazoa" id="XM_780332">
    <property type="protein sequence ID" value="XP_785425"/>
    <property type="gene ID" value="LOC580260"/>
</dbReference>
<dbReference type="InterPro" id="IPR017452">
    <property type="entry name" value="GPCR_Rhodpsn_7TM"/>
</dbReference>
<evidence type="ECO:0000256" key="1">
    <source>
        <dbReference type="ARBA" id="ARBA00004141"/>
    </source>
</evidence>
<comment type="subcellular location">
    <subcellularLocation>
        <location evidence="1">Membrane</location>
        <topology evidence="1">Multi-pass membrane protein</topology>
    </subcellularLocation>
</comment>
<dbReference type="Gene3D" id="1.20.1070.10">
    <property type="entry name" value="Rhodopsin 7-helix transmembrane proteins"/>
    <property type="match status" value="1"/>
</dbReference>
<dbReference type="InParanoid" id="A0A7M7RBT9"/>
<keyword evidence="2 8" id="KW-0812">Transmembrane</keyword>
<dbReference type="Proteomes" id="UP000007110">
    <property type="component" value="Unassembled WGS sequence"/>
</dbReference>
<dbReference type="KEGG" id="spu:580260"/>
<keyword evidence="3 8" id="KW-1133">Transmembrane helix</keyword>
<evidence type="ECO:0000256" key="6">
    <source>
        <dbReference type="ARBA" id="ARBA00023170"/>
    </source>
</evidence>
<feature type="transmembrane region" description="Helical" evidence="8">
    <location>
        <begin position="84"/>
        <end position="108"/>
    </location>
</feature>
<keyword evidence="4" id="KW-0297">G-protein coupled receptor</keyword>
<organism evidence="10 11">
    <name type="scientific">Strongylocentrotus purpuratus</name>
    <name type="common">Purple sea urchin</name>
    <dbReference type="NCBI Taxonomy" id="7668"/>
    <lineage>
        <taxon>Eukaryota</taxon>
        <taxon>Metazoa</taxon>
        <taxon>Echinodermata</taxon>
        <taxon>Eleutherozoa</taxon>
        <taxon>Echinozoa</taxon>
        <taxon>Echinoidea</taxon>
        <taxon>Euechinoidea</taxon>
        <taxon>Echinacea</taxon>
        <taxon>Camarodonta</taxon>
        <taxon>Echinidea</taxon>
        <taxon>Strongylocentrotidae</taxon>
        <taxon>Strongylocentrotus</taxon>
    </lineage>
</organism>
<feature type="domain" description="G-protein coupled receptors family 1 profile" evidence="9">
    <location>
        <begin position="63"/>
        <end position="283"/>
    </location>
</feature>
<keyword evidence="5 8" id="KW-0472">Membrane</keyword>
<dbReference type="PRINTS" id="PR00237">
    <property type="entry name" value="GPCRRHODOPSN"/>
</dbReference>
<dbReference type="AlphaFoldDB" id="A0A7M7RBT9"/>
<dbReference type="SUPFAM" id="SSF81321">
    <property type="entry name" value="Family A G protein-coupled receptor-like"/>
    <property type="match status" value="1"/>
</dbReference>
<reference evidence="10" key="2">
    <citation type="submission" date="2021-01" db="UniProtKB">
        <authorList>
            <consortium name="EnsemblMetazoa"/>
        </authorList>
    </citation>
    <scope>IDENTIFICATION</scope>
</reference>
<evidence type="ECO:0000259" key="9">
    <source>
        <dbReference type="PROSITE" id="PS50262"/>
    </source>
</evidence>
<dbReference type="GO" id="GO:0007186">
    <property type="term" value="P:G protein-coupled receptor signaling pathway"/>
    <property type="evidence" value="ECO:0000318"/>
    <property type="project" value="GO_Central"/>
</dbReference>
<dbReference type="PANTHER" id="PTHR45695:SF26">
    <property type="entry name" value="NEUROPEPTIDE CCHAMIDE-1 RECEPTOR"/>
    <property type="match status" value="1"/>
</dbReference>
<dbReference type="RefSeq" id="XP_785425.3">
    <property type="nucleotide sequence ID" value="XM_780332.5"/>
</dbReference>
<name>A0A7M7RBT9_STRPU</name>
<evidence type="ECO:0000313" key="11">
    <source>
        <dbReference type="Proteomes" id="UP000007110"/>
    </source>
</evidence>